<dbReference type="AlphaFoldDB" id="A0A0F9M2A9"/>
<evidence type="ECO:0000313" key="1">
    <source>
        <dbReference type="EMBL" id="KKN01515.1"/>
    </source>
</evidence>
<comment type="caution">
    <text evidence="1">The sequence shown here is derived from an EMBL/GenBank/DDBJ whole genome shotgun (WGS) entry which is preliminary data.</text>
</comment>
<gene>
    <name evidence="1" type="ORF">LCGC14_1127030</name>
</gene>
<sequence>MANGEKKKAPEPAVFKPRKQFMWGLKCIEPINRNDDSVNLIKLTNDQVMAEVKLGTGSGKNGKVKRPNSPVLNHCDLVSASKQVTETLEEFHASMDK</sequence>
<protein>
    <submittedName>
        <fullName evidence="1">Uncharacterized protein</fullName>
    </submittedName>
</protein>
<reference evidence="1" key="1">
    <citation type="journal article" date="2015" name="Nature">
        <title>Complex archaea that bridge the gap between prokaryotes and eukaryotes.</title>
        <authorList>
            <person name="Spang A."/>
            <person name="Saw J.H."/>
            <person name="Jorgensen S.L."/>
            <person name="Zaremba-Niedzwiedzka K."/>
            <person name="Martijn J."/>
            <person name="Lind A.E."/>
            <person name="van Eijk R."/>
            <person name="Schleper C."/>
            <person name="Guy L."/>
            <person name="Ettema T.J."/>
        </authorList>
    </citation>
    <scope>NUCLEOTIDE SEQUENCE</scope>
</reference>
<dbReference type="EMBL" id="LAZR01005253">
    <property type="protein sequence ID" value="KKN01515.1"/>
    <property type="molecule type" value="Genomic_DNA"/>
</dbReference>
<proteinExistence type="predicted"/>
<accession>A0A0F9M2A9</accession>
<name>A0A0F9M2A9_9ZZZZ</name>
<organism evidence="1">
    <name type="scientific">marine sediment metagenome</name>
    <dbReference type="NCBI Taxonomy" id="412755"/>
    <lineage>
        <taxon>unclassified sequences</taxon>
        <taxon>metagenomes</taxon>
        <taxon>ecological metagenomes</taxon>
    </lineage>
</organism>